<evidence type="ECO:0000256" key="1">
    <source>
        <dbReference type="SAM" id="MobiDB-lite"/>
    </source>
</evidence>
<proteinExistence type="predicted"/>
<evidence type="ECO:0000313" key="2">
    <source>
        <dbReference type="EMBL" id="JAD66507.1"/>
    </source>
</evidence>
<name>A0A0A9C4R2_ARUDO</name>
<dbReference type="AlphaFoldDB" id="A0A0A9C4R2"/>
<reference evidence="2" key="1">
    <citation type="submission" date="2014-09" db="EMBL/GenBank/DDBJ databases">
        <authorList>
            <person name="Magalhaes I.L.F."/>
            <person name="Oliveira U."/>
            <person name="Santos F.R."/>
            <person name="Vidigal T.H.D.A."/>
            <person name="Brescovit A.D."/>
            <person name="Santos A.J."/>
        </authorList>
    </citation>
    <scope>NUCLEOTIDE SEQUENCE</scope>
    <source>
        <tissue evidence="2">Shoot tissue taken approximately 20 cm above the soil surface</tissue>
    </source>
</reference>
<feature type="region of interest" description="Disordered" evidence="1">
    <location>
        <begin position="104"/>
        <end position="130"/>
    </location>
</feature>
<protein>
    <submittedName>
        <fullName evidence="2">Uncharacterized protein</fullName>
    </submittedName>
</protein>
<feature type="compositionally biased region" description="Low complexity" evidence="1">
    <location>
        <begin position="110"/>
        <end position="130"/>
    </location>
</feature>
<sequence length="130" mass="13664">MAENPSRFVPPSTAGVQQTASVVTAAKSGRVVPLLCFSYKLGTPPRSLVLAPALALSPTLSTQSHRGHIHLPQLRPNGHHARSSSPVYPAPCCSIWSTTPESRARLHGQLRPSALAAAPRRAPSPAAAPR</sequence>
<organism evidence="2">
    <name type="scientific">Arundo donax</name>
    <name type="common">Giant reed</name>
    <name type="synonym">Donax arundinaceus</name>
    <dbReference type="NCBI Taxonomy" id="35708"/>
    <lineage>
        <taxon>Eukaryota</taxon>
        <taxon>Viridiplantae</taxon>
        <taxon>Streptophyta</taxon>
        <taxon>Embryophyta</taxon>
        <taxon>Tracheophyta</taxon>
        <taxon>Spermatophyta</taxon>
        <taxon>Magnoliopsida</taxon>
        <taxon>Liliopsida</taxon>
        <taxon>Poales</taxon>
        <taxon>Poaceae</taxon>
        <taxon>PACMAD clade</taxon>
        <taxon>Arundinoideae</taxon>
        <taxon>Arundineae</taxon>
        <taxon>Arundo</taxon>
    </lineage>
</organism>
<reference evidence="2" key="2">
    <citation type="journal article" date="2015" name="Data Brief">
        <title>Shoot transcriptome of the giant reed, Arundo donax.</title>
        <authorList>
            <person name="Barrero R.A."/>
            <person name="Guerrero F.D."/>
            <person name="Moolhuijzen P."/>
            <person name="Goolsby J.A."/>
            <person name="Tidwell J."/>
            <person name="Bellgard S.E."/>
            <person name="Bellgard M.I."/>
        </authorList>
    </citation>
    <scope>NUCLEOTIDE SEQUENCE</scope>
    <source>
        <tissue evidence="2">Shoot tissue taken approximately 20 cm above the soil surface</tissue>
    </source>
</reference>
<dbReference type="EMBL" id="GBRH01231388">
    <property type="protein sequence ID" value="JAD66507.1"/>
    <property type="molecule type" value="Transcribed_RNA"/>
</dbReference>
<accession>A0A0A9C4R2</accession>